<keyword evidence="2" id="KW-0479">Metal-binding</keyword>
<dbReference type="Gene3D" id="3.30.70.20">
    <property type="match status" value="1"/>
</dbReference>
<dbReference type="PROSITE" id="PS51379">
    <property type="entry name" value="4FE4S_FER_2"/>
    <property type="match status" value="2"/>
</dbReference>
<dbReference type="PROSITE" id="PS00198">
    <property type="entry name" value="4FE4S_FER_1"/>
    <property type="match status" value="1"/>
</dbReference>
<dbReference type="InterPro" id="IPR001041">
    <property type="entry name" value="2Fe-2S_ferredoxin-type"/>
</dbReference>
<dbReference type="AlphaFoldDB" id="Q1PW50"/>
<dbReference type="PRINTS" id="PR00419">
    <property type="entry name" value="ADXRDTASE"/>
</dbReference>
<evidence type="ECO:0000256" key="3">
    <source>
        <dbReference type="ARBA" id="ARBA00022737"/>
    </source>
</evidence>
<reference evidence="9" key="2">
    <citation type="submission" date="2006-01" db="EMBL/GenBank/DDBJ databases">
        <authorList>
            <person name="Genoscope"/>
        </authorList>
    </citation>
    <scope>NUCLEOTIDE SEQUENCE</scope>
</reference>
<dbReference type="PROSITE" id="PS51085">
    <property type="entry name" value="2FE2S_FER_2"/>
    <property type="match status" value="1"/>
</dbReference>
<dbReference type="InterPro" id="IPR028261">
    <property type="entry name" value="DPD_II"/>
</dbReference>
<dbReference type="RefSeq" id="WP_099325533.1">
    <property type="nucleotide sequence ID" value="NZ_CP049055.1"/>
</dbReference>
<keyword evidence="5" id="KW-0408">Iron</keyword>
<feature type="domain" description="4Fe-4S ferredoxin-type" evidence="8">
    <location>
        <begin position="652"/>
        <end position="685"/>
    </location>
</feature>
<evidence type="ECO:0000313" key="11">
    <source>
        <dbReference type="EMBL" id="SOH04869.1"/>
    </source>
</evidence>
<name>Q1PW50_KUEST</name>
<reference evidence="9" key="1">
    <citation type="journal article" date="2006" name="Nature">
        <title>Deciphering the evolution and metabolism of an anammox bacterium from a community genome.</title>
        <authorList>
            <person name="Strous M."/>
            <person name="Pelletier E."/>
            <person name="Mangenot S."/>
            <person name="Rattei T."/>
            <person name="Lehner A."/>
            <person name="Taylor M.W."/>
            <person name="Horn M."/>
            <person name="Daims H."/>
            <person name="Bartol-Mavel D."/>
            <person name="Wincker P."/>
            <person name="Barbe V."/>
            <person name="Fonknechten N."/>
            <person name="Vallenet D."/>
            <person name="Segurens B."/>
            <person name="Schenowitz-Truong C."/>
            <person name="Medigue C."/>
            <person name="Collingro A."/>
            <person name="Snel B."/>
            <person name="Dutilh B.E."/>
            <person name="OpDenCamp H.J.M."/>
            <person name="vanDerDrift C."/>
            <person name="Cirpus I."/>
            <person name="vanDePas-Schoonen K.T."/>
            <person name="Harhangi H.R."/>
            <person name="vanNiftrik L."/>
            <person name="Schmid M."/>
            <person name="Keltjens J."/>
            <person name="vanDeVossenberg J."/>
            <person name="Kartal B."/>
            <person name="Meier H."/>
            <person name="Frishman D."/>
            <person name="Huynen M.A."/>
            <person name="Mewes H."/>
            <person name="Weissenbach J."/>
            <person name="Jetten M.S.M."/>
            <person name="Wagner M."/>
            <person name="LePaslier D."/>
        </authorList>
    </citation>
    <scope>NUCLEOTIDE SEQUENCE</scope>
</reference>
<evidence type="ECO:0000259" key="8">
    <source>
        <dbReference type="PROSITE" id="PS51379"/>
    </source>
</evidence>
<evidence type="ECO:0000259" key="7">
    <source>
        <dbReference type="PROSITE" id="PS51085"/>
    </source>
</evidence>
<dbReference type="CDD" id="cd00207">
    <property type="entry name" value="fer2"/>
    <property type="match status" value="1"/>
</dbReference>
<reference evidence="12" key="4">
    <citation type="submission" date="2017-10" db="EMBL/GenBank/DDBJ databases">
        <authorList>
            <person name="Frank J."/>
        </authorList>
    </citation>
    <scope>NUCLEOTIDE SEQUENCE [LARGE SCALE GENOMIC DNA]</scope>
</reference>
<dbReference type="Gene3D" id="3.50.50.60">
    <property type="entry name" value="FAD/NAD(P)-binding domain"/>
    <property type="match status" value="2"/>
</dbReference>
<keyword evidence="12" id="KW-1185">Reference proteome</keyword>
<dbReference type="EMBL" id="CP049055">
    <property type="protein sequence ID" value="QII14057.1"/>
    <property type="molecule type" value="Genomic_DNA"/>
</dbReference>
<dbReference type="PANTHER" id="PTHR42783">
    <property type="entry name" value="GLUTAMATE SYNTHASE [NADPH] SMALL CHAIN"/>
    <property type="match status" value="1"/>
</dbReference>
<dbReference type="Pfam" id="PF13510">
    <property type="entry name" value="Fer2_4"/>
    <property type="match status" value="1"/>
</dbReference>
<evidence type="ECO:0000256" key="6">
    <source>
        <dbReference type="ARBA" id="ARBA00023014"/>
    </source>
</evidence>
<dbReference type="Gene3D" id="3.10.20.440">
    <property type="entry name" value="2Fe-2S iron-sulphur cluster binding domain, sarcosine oxidase, alpha subunit, N-terminal domain"/>
    <property type="match status" value="1"/>
</dbReference>
<dbReference type="SUPFAM" id="SSF54292">
    <property type="entry name" value="2Fe-2S ferredoxin-like"/>
    <property type="match status" value="1"/>
</dbReference>
<dbReference type="InterPro" id="IPR036188">
    <property type="entry name" value="FAD/NAD-bd_sf"/>
</dbReference>
<dbReference type="SUPFAM" id="SSF51971">
    <property type="entry name" value="Nucleotide-binding domain"/>
    <property type="match status" value="2"/>
</dbReference>
<reference evidence="11" key="3">
    <citation type="submission" date="2017-10" db="EMBL/GenBank/DDBJ databases">
        <authorList>
            <person name="Banno H."/>
            <person name="Chua N.-H."/>
        </authorList>
    </citation>
    <scope>NUCLEOTIDE SEQUENCE [LARGE SCALE GENOMIC DNA]</scope>
    <source>
        <strain evidence="11">Kuenenia_mbr1_ru-nijmegen</strain>
    </source>
</reference>
<dbReference type="InterPro" id="IPR017900">
    <property type="entry name" value="4Fe4S_Fe_S_CS"/>
</dbReference>
<evidence type="ECO:0000256" key="4">
    <source>
        <dbReference type="ARBA" id="ARBA00023002"/>
    </source>
</evidence>
<dbReference type="GO" id="GO:0046872">
    <property type="term" value="F:metal ion binding"/>
    <property type="evidence" value="ECO:0007669"/>
    <property type="project" value="UniProtKB-KW"/>
</dbReference>
<feature type="domain" description="4Fe-4S ferredoxin-type" evidence="8">
    <location>
        <begin position="613"/>
        <end position="644"/>
    </location>
</feature>
<dbReference type="Pfam" id="PF07992">
    <property type="entry name" value="Pyr_redox_2"/>
    <property type="match status" value="1"/>
</dbReference>
<feature type="domain" description="2Fe-2S ferredoxin-type" evidence="7">
    <location>
        <begin position="3"/>
        <end position="82"/>
    </location>
</feature>
<keyword evidence="6" id="KW-0411">Iron-sulfur</keyword>
<evidence type="ECO:0000256" key="1">
    <source>
        <dbReference type="ARBA" id="ARBA00022485"/>
    </source>
</evidence>
<organism evidence="9">
    <name type="scientific">Kuenenia stuttgartiensis</name>
    <dbReference type="NCBI Taxonomy" id="174633"/>
    <lineage>
        <taxon>Bacteria</taxon>
        <taxon>Pseudomonadati</taxon>
        <taxon>Planctomycetota</taxon>
        <taxon>Candidatus Brocadiia</taxon>
        <taxon>Candidatus Brocadiales</taxon>
        <taxon>Candidatus Brocadiaceae</taxon>
        <taxon>Candidatus Kuenenia</taxon>
    </lineage>
</organism>
<evidence type="ECO:0000313" key="9">
    <source>
        <dbReference type="EMBL" id="CAJ71457.1"/>
    </source>
</evidence>
<dbReference type="Gene3D" id="1.10.1060.10">
    <property type="entry name" value="Alpha-helical ferredoxin"/>
    <property type="match status" value="1"/>
</dbReference>
<protein>
    <submittedName>
        <fullName evidence="10">Putative NAD(P) oxidoreductase, FAD-containing subunit</fullName>
    </submittedName>
    <submittedName>
        <fullName evidence="9">Similar to NAD(P) oxidoreductase, FAD-containing subunit</fullName>
        <ecNumber evidence="9 10">1.-.-.-</ecNumber>
    </submittedName>
</protein>
<evidence type="ECO:0000313" key="12">
    <source>
        <dbReference type="Proteomes" id="UP000221734"/>
    </source>
</evidence>
<accession>Q1PW50</accession>
<dbReference type="Proteomes" id="UP000221734">
    <property type="component" value="Chromosome Kuenenia_stuttgartiensis_MBR1"/>
</dbReference>
<dbReference type="InterPro" id="IPR009051">
    <property type="entry name" value="Helical_ferredxn"/>
</dbReference>
<gene>
    <name evidence="10" type="ORF">KsCSTR_46790</name>
    <name evidence="11" type="ORF">KSMBR1_2381</name>
    <name evidence="9" type="ORF">kustc0712</name>
</gene>
<dbReference type="Proteomes" id="UP000501926">
    <property type="component" value="Chromosome"/>
</dbReference>
<evidence type="ECO:0000256" key="5">
    <source>
        <dbReference type="ARBA" id="ARBA00023004"/>
    </source>
</evidence>
<keyword evidence="4 9" id="KW-0560">Oxidoreductase</keyword>
<dbReference type="Pfam" id="PF14691">
    <property type="entry name" value="Fer4_20"/>
    <property type="match status" value="1"/>
</dbReference>
<dbReference type="SUPFAM" id="SSF54862">
    <property type="entry name" value="4Fe-4S ferredoxins"/>
    <property type="match status" value="1"/>
</dbReference>
<dbReference type="OrthoDB" id="9803192at2"/>
<dbReference type="EMBL" id="LT934425">
    <property type="protein sequence ID" value="SOH04869.1"/>
    <property type="molecule type" value="Genomic_DNA"/>
</dbReference>
<keyword evidence="3" id="KW-0677">Repeat</keyword>
<dbReference type="PANTHER" id="PTHR42783:SF3">
    <property type="entry name" value="GLUTAMATE SYNTHASE [NADPH] SMALL CHAIN-RELATED"/>
    <property type="match status" value="1"/>
</dbReference>
<sequence length="693" mass="76933">MSNKVNVTIDGKDYQFDTGMTIYDAAKSLGVEIPTLCHNDKISHYGSCWVCTVEQKSGRGGMVPSCSTKLENGMVVELENEKVRASRKAALDLLLSDHFGDCYAPCNQKGCPANINIQGFLFLEARGLYKEAANLIREKAPFPNVLGRVCPRPCEEVCRRQKVDKPILIGIQKRYISEMEEKEGGPFLPKTPQKSSGKKVTIIGAGPAGLSAAYYLRLQGHEVTIYERHPKHGGMLRYGIPYYRLPEKVMDLEGDAIINQLDVTIHYNTEVGKDIDFEKIMQDSDAILLAVGASRASYMNIEGEDLPGVFSGIDLLEKLAKYEPVNIGRRVVVAGGGSTAMDAARASVRLGAKATIVYRRTEKEMPAHHAEVRDAYDEGVDIQVLTNPIKIEKSGKGLKIICVKMELSEPDESGRRRPVTLEGSEFAIEADSIIMAIGQKTDFSFVKNKAVNKWGMFDTKGNSYQTVADPRIFVAGDCYKGPDLAVRAVADARKAAQSINQFLNGEEVVGEKIRFSSYPGDLDTLPAEMFESFKPVTRKEIDLLPVEKRLGNFEEVECSFTRDEMTNEANRCLECGCNVVDICSLKKHSQKYQADQNLYVGERRTYKTDYSHEKIKMEIHKCINCNACVRACDEVKKCYILGDAGRGFSTRITPMINIPLGETHCDGCEECVNVCPTAGVRIDRDIYLTNTCE</sequence>
<dbReference type="KEGG" id="kst:KSMBR1_2381"/>
<dbReference type="GO" id="GO:0051539">
    <property type="term" value="F:4 iron, 4 sulfur cluster binding"/>
    <property type="evidence" value="ECO:0007669"/>
    <property type="project" value="UniProtKB-KW"/>
</dbReference>
<dbReference type="SUPFAM" id="SSF46548">
    <property type="entry name" value="alpha-helical ferredoxin"/>
    <property type="match status" value="2"/>
</dbReference>
<proteinExistence type="predicted"/>
<dbReference type="InterPro" id="IPR023753">
    <property type="entry name" value="FAD/NAD-binding_dom"/>
</dbReference>
<dbReference type="FunFam" id="3.30.70.20:FF:000035">
    <property type="entry name" value="Iron hydrogenase 1"/>
    <property type="match status" value="1"/>
</dbReference>
<evidence type="ECO:0000256" key="2">
    <source>
        <dbReference type="ARBA" id="ARBA00022723"/>
    </source>
</evidence>
<evidence type="ECO:0000313" key="10">
    <source>
        <dbReference type="EMBL" id="QII14057.1"/>
    </source>
</evidence>
<dbReference type="EMBL" id="CT573073">
    <property type="protein sequence ID" value="CAJ71457.1"/>
    <property type="molecule type" value="Genomic_DNA"/>
</dbReference>
<dbReference type="EC" id="1.-.-.-" evidence="9 10"/>
<dbReference type="InterPro" id="IPR036010">
    <property type="entry name" value="2Fe-2S_ferredoxin-like_sf"/>
</dbReference>
<keyword evidence="1" id="KW-0004">4Fe-4S</keyword>
<evidence type="ECO:0000313" key="13">
    <source>
        <dbReference type="Proteomes" id="UP000501926"/>
    </source>
</evidence>
<dbReference type="GO" id="GO:0016491">
    <property type="term" value="F:oxidoreductase activity"/>
    <property type="evidence" value="ECO:0007669"/>
    <property type="project" value="UniProtKB-KW"/>
</dbReference>
<reference evidence="10 13" key="5">
    <citation type="submission" date="2020-02" db="EMBL/GenBank/DDBJ databases">
        <title>Newly sequenced genome of strain CSTR1 showed variability in Candidatus Kuenenia stuttgartiensis genomes.</title>
        <authorList>
            <person name="Ding C."/>
            <person name="Adrian L."/>
        </authorList>
    </citation>
    <scope>NUCLEOTIDE SEQUENCE [LARGE SCALE GENOMIC DNA]</scope>
    <source>
        <strain evidence="10 13">CSTR1</strain>
    </source>
</reference>
<dbReference type="InterPro" id="IPR017896">
    <property type="entry name" value="4Fe4S_Fe-S-bd"/>
</dbReference>
<dbReference type="InterPro" id="IPR042204">
    <property type="entry name" value="2Fe-2S-bd_N"/>
</dbReference>